<dbReference type="EMBL" id="GGMR01016590">
    <property type="protein sequence ID" value="MBY29209.1"/>
    <property type="molecule type" value="Transcribed_RNA"/>
</dbReference>
<dbReference type="PANTHER" id="PTHR45749">
    <property type="match status" value="1"/>
</dbReference>
<reference evidence="1" key="1">
    <citation type="submission" date="2018-04" db="EMBL/GenBank/DDBJ databases">
        <title>Transcriptome of Schizaphis graminum biotype I.</title>
        <authorList>
            <person name="Scully E.D."/>
            <person name="Geib S.M."/>
            <person name="Palmer N.A."/>
            <person name="Koch K."/>
            <person name="Bradshaw J."/>
            <person name="Heng-Moss T."/>
            <person name="Sarath G."/>
        </authorList>
    </citation>
    <scope>NUCLEOTIDE SEQUENCE</scope>
</reference>
<dbReference type="PANTHER" id="PTHR45749:SF28">
    <property type="entry name" value="ZINC FINGER MYM-TYPE PROTEIN 1-LIKE-RELATED"/>
    <property type="match status" value="1"/>
</dbReference>
<proteinExistence type="predicted"/>
<sequence length="123" mass="14295">MSGTKNGVQSLIKNIYPNVLFIHCYAHQLNLILLYDTKTIKPVKLFICIITMFHTFFSRSSKRSELLRQQSFKLPNNSDTRWNYHSRAASIIKTHFIELKNAFTHVIEEPNWDHISISTATGI</sequence>
<dbReference type="SUPFAM" id="SSF53098">
    <property type="entry name" value="Ribonuclease H-like"/>
    <property type="match status" value="1"/>
</dbReference>
<protein>
    <recommendedName>
        <fullName evidence="2">Zinc finger MYM-type protein 1</fullName>
    </recommendedName>
</protein>
<gene>
    <name evidence="1" type="ORF">g.3201</name>
</gene>
<evidence type="ECO:0008006" key="2">
    <source>
        <dbReference type="Google" id="ProtNLM"/>
    </source>
</evidence>
<organism evidence="1">
    <name type="scientific">Schizaphis graminum</name>
    <name type="common">Green bug aphid</name>
    <dbReference type="NCBI Taxonomy" id="13262"/>
    <lineage>
        <taxon>Eukaryota</taxon>
        <taxon>Metazoa</taxon>
        <taxon>Ecdysozoa</taxon>
        <taxon>Arthropoda</taxon>
        <taxon>Hexapoda</taxon>
        <taxon>Insecta</taxon>
        <taxon>Pterygota</taxon>
        <taxon>Neoptera</taxon>
        <taxon>Paraneoptera</taxon>
        <taxon>Hemiptera</taxon>
        <taxon>Sternorrhyncha</taxon>
        <taxon>Aphidomorpha</taxon>
        <taxon>Aphidoidea</taxon>
        <taxon>Aphididae</taxon>
        <taxon>Aphidini</taxon>
        <taxon>Schizaphis</taxon>
    </lineage>
</organism>
<evidence type="ECO:0000313" key="1">
    <source>
        <dbReference type="EMBL" id="MBY29209.1"/>
    </source>
</evidence>
<dbReference type="InterPro" id="IPR012337">
    <property type="entry name" value="RNaseH-like_sf"/>
</dbReference>
<accession>A0A2S2PIE2</accession>
<dbReference type="AlphaFoldDB" id="A0A2S2PIE2"/>
<name>A0A2S2PIE2_SCHGA</name>